<feature type="transmembrane region" description="Helical" evidence="1">
    <location>
        <begin position="42"/>
        <end position="63"/>
    </location>
</feature>
<proteinExistence type="predicted"/>
<protein>
    <submittedName>
        <fullName evidence="2">Uncharacterized protein</fullName>
    </submittedName>
</protein>
<comment type="caution">
    <text evidence="2">The sequence shown here is derived from an EMBL/GenBank/DDBJ whole genome shotgun (WGS) entry which is preliminary data.</text>
</comment>
<evidence type="ECO:0000313" key="3">
    <source>
        <dbReference type="Proteomes" id="UP000177039"/>
    </source>
</evidence>
<keyword evidence="1" id="KW-0472">Membrane</keyword>
<evidence type="ECO:0000313" key="2">
    <source>
        <dbReference type="EMBL" id="OGD98531.1"/>
    </source>
</evidence>
<name>A0A1F5H359_9BACT</name>
<gene>
    <name evidence="2" type="ORF">A3B54_00320</name>
</gene>
<organism evidence="2 3">
    <name type="scientific">Candidatus Curtissbacteria bacterium RIFCSPLOWO2_01_FULL_42_50</name>
    <dbReference type="NCBI Taxonomy" id="1797730"/>
    <lineage>
        <taxon>Bacteria</taxon>
        <taxon>Candidatus Curtissiibacteriota</taxon>
    </lineage>
</organism>
<keyword evidence="1" id="KW-1133">Transmembrane helix</keyword>
<dbReference type="EMBL" id="MFBT01000035">
    <property type="protein sequence ID" value="OGD98531.1"/>
    <property type="molecule type" value="Genomic_DNA"/>
</dbReference>
<keyword evidence="1" id="KW-0812">Transmembrane</keyword>
<sequence>MTERQTDPEISSSQFTGSEGYVNLRRRAAQFAGWSDRKLGPATVLLTFPVLIAIMSMAILESVSNEKGLGKVRNLGKYL</sequence>
<reference evidence="2 3" key="1">
    <citation type="journal article" date="2016" name="Nat. Commun.">
        <title>Thousands of microbial genomes shed light on interconnected biogeochemical processes in an aquifer system.</title>
        <authorList>
            <person name="Anantharaman K."/>
            <person name="Brown C.T."/>
            <person name="Hug L.A."/>
            <person name="Sharon I."/>
            <person name="Castelle C.J."/>
            <person name="Probst A.J."/>
            <person name="Thomas B.C."/>
            <person name="Singh A."/>
            <person name="Wilkins M.J."/>
            <person name="Karaoz U."/>
            <person name="Brodie E.L."/>
            <person name="Williams K.H."/>
            <person name="Hubbard S.S."/>
            <person name="Banfield J.F."/>
        </authorList>
    </citation>
    <scope>NUCLEOTIDE SEQUENCE [LARGE SCALE GENOMIC DNA]</scope>
</reference>
<dbReference type="AlphaFoldDB" id="A0A1F5H359"/>
<dbReference type="Proteomes" id="UP000177039">
    <property type="component" value="Unassembled WGS sequence"/>
</dbReference>
<accession>A0A1F5H359</accession>
<evidence type="ECO:0000256" key="1">
    <source>
        <dbReference type="SAM" id="Phobius"/>
    </source>
</evidence>